<sequence>MPSEGRRISSSFLMMKMTENPLTRLVRSSSPKSFSHNRSRDSGFSQSMDFKDNAIKSSSSSCLSAEDRSFSSDSLNRSAEIVPRTNVNRTINAIMCRQPSVLNMEIERQRFGHDLQVLEPRPIVYWGSFEETLGHL</sequence>
<dbReference type="Proteomes" id="UP000285326">
    <property type="component" value="Unassembled WGS sequence"/>
</dbReference>
<evidence type="ECO:0000313" key="2">
    <source>
        <dbReference type="EMBL" id="RKF76657.1"/>
    </source>
</evidence>
<evidence type="ECO:0000256" key="1">
    <source>
        <dbReference type="SAM" id="MobiDB-lite"/>
    </source>
</evidence>
<proteinExistence type="predicted"/>
<gene>
    <name evidence="2" type="ORF">GcM1_225022</name>
</gene>
<comment type="caution">
    <text evidence="2">The sequence shown here is derived from an EMBL/GenBank/DDBJ whole genome shotgun (WGS) entry which is preliminary data.</text>
</comment>
<evidence type="ECO:0000313" key="3">
    <source>
        <dbReference type="Proteomes" id="UP000285326"/>
    </source>
</evidence>
<protein>
    <submittedName>
        <fullName evidence="2">Uncharacterized protein</fullName>
    </submittedName>
</protein>
<feature type="region of interest" description="Disordered" evidence="1">
    <location>
        <begin position="20"/>
        <end position="50"/>
    </location>
</feature>
<organism evidence="2 3">
    <name type="scientific">Golovinomyces cichoracearum</name>
    <dbReference type="NCBI Taxonomy" id="62708"/>
    <lineage>
        <taxon>Eukaryota</taxon>
        <taxon>Fungi</taxon>
        <taxon>Dikarya</taxon>
        <taxon>Ascomycota</taxon>
        <taxon>Pezizomycotina</taxon>
        <taxon>Leotiomycetes</taxon>
        <taxon>Erysiphales</taxon>
        <taxon>Erysiphaceae</taxon>
        <taxon>Golovinomyces</taxon>
    </lineage>
</organism>
<accession>A0A420IQ74</accession>
<reference evidence="2 3" key="1">
    <citation type="journal article" date="2018" name="BMC Genomics">
        <title>Comparative genome analyses reveal sequence features reflecting distinct modes of host-adaptation between dicot and monocot powdery mildew.</title>
        <authorList>
            <person name="Wu Y."/>
            <person name="Ma X."/>
            <person name="Pan Z."/>
            <person name="Kale S.D."/>
            <person name="Song Y."/>
            <person name="King H."/>
            <person name="Zhang Q."/>
            <person name="Presley C."/>
            <person name="Deng X."/>
            <person name="Wei C.I."/>
            <person name="Xiao S."/>
        </authorList>
    </citation>
    <scope>NUCLEOTIDE SEQUENCE [LARGE SCALE GENOMIC DNA]</scope>
    <source>
        <strain evidence="2">UMSG1</strain>
    </source>
</reference>
<feature type="compositionally biased region" description="Polar residues" evidence="1">
    <location>
        <begin position="26"/>
        <end position="48"/>
    </location>
</feature>
<dbReference type="EMBL" id="MCBS01022566">
    <property type="protein sequence ID" value="RKF76657.1"/>
    <property type="molecule type" value="Genomic_DNA"/>
</dbReference>
<name>A0A420IQ74_9PEZI</name>
<dbReference type="AlphaFoldDB" id="A0A420IQ74"/>